<dbReference type="HOGENOM" id="CLU_1364702_0_0_5"/>
<dbReference type="Proteomes" id="UP000000692">
    <property type="component" value="Chromosome"/>
</dbReference>
<feature type="signal peptide" evidence="1">
    <location>
        <begin position="1"/>
        <end position="19"/>
    </location>
</feature>
<gene>
    <name evidence="2" type="ordered locus">KVU_2203</name>
</gene>
<keyword evidence="1" id="KW-0732">Signal</keyword>
<keyword evidence="3" id="KW-1185">Reference proteome</keyword>
<protein>
    <submittedName>
        <fullName evidence="2">Uncharacterized protein</fullName>
    </submittedName>
</protein>
<evidence type="ECO:0000313" key="2">
    <source>
        <dbReference type="EMBL" id="AEM42043.1"/>
    </source>
</evidence>
<organism evidence="2 3">
    <name type="scientific">Ketogulonicigenium vulgare (strain WSH-001)</name>
    <dbReference type="NCBI Taxonomy" id="759362"/>
    <lineage>
        <taxon>Bacteria</taxon>
        <taxon>Pseudomonadati</taxon>
        <taxon>Pseudomonadota</taxon>
        <taxon>Alphaproteobacteria</taxon>
        <taxon>Rhodobacterales</taxon>
        <taxon>Roseobacteraceae</taxon>
        <taxon>Ketogulonicigenium</taxon>
    </lineage>
</organism>
<dbReference type="RefSeq" id="WP_013385428.1">
    <property type="nucleotide sequence ID" value="NC_017384.1"/>
</dbReference>
<feature type="chain" id="PRO_5003391335" evidence="1">
    <location>
        <begin position="20"/>
        <end position="200"/>
    </location>
</feature>
<evidence type="ECO:0000256" key="1">
    <source>
        <dbReference type="SAM" id="SignalP"/>
    </source>
</evidence>
<sequence>MMRAGVVLAVMLTAPAALPWVAPSAAQARDCGVDLTVQPAATAGLLDITLDAPCAPGQMATIFHDALSFQSVLDNEGHLGAQIPALAREALVMVSLPDGTSALAQTSADSGPPLTLLLPENAAASLFSIPESTPIGQAGFYWSGAQPVQIRVDDALCGQELLASVLSVDGDHQTTLRPLQVALPACDAAEGLTVSLSLGG</sequence>
<dbReference type="OrthoDB" id="7956241at2"/>
<evidence type="ECO:0000313" key="3">
    <source>
        <dbReference type="Proteomes" id="UP000000692"/>
    </source>
</evidence>
<proteinExistence type="predicted"/>
<dbReference type="EMBL" id="CP002018">
    <property type="protein sequence ID" value="AEM42043.1"/>
    <property type="molecule type" value="Genomic_DNA"/>
</dbReference>
<accession>F9Y646</accession>
<name>F9Y646_KETVW</name>
<dbReference type="AlphaFoldDB" id="F9Y646"/>
<dbReference type="KEGG" id="kvl:KVU_2203"/>
<reference evidence="2 3" key="1">
    <citation type="journal article" date="2011" name="J. Bacteriol.">
        <title>Complete genome sequence of the industrial strain Ketogulonicigenium vulgare WSH-001.</title>
        <authorList>
            <person name="Liu L."/>
            <person name="Li Y."/>
            <person name="Zhang J."/>
            <person name="Zhou Z."/>
            <person name="Liu J."/>
            <person name="Li X."/>
            <person name="Zhou J."/>
            <person name="Du G."/>
            <person name="Wang L."/>
            <person name="Chen J."/>
        </authorList>
    </citation>
    <scope>NUCLEOTIDE SEQUENCE [LARGE SCALE GENOMIC DNA]</scope>
    <source>
        <strain evidence="2 3">WSH-001</strain>
    </source>
</reference>